<dbReference type="Proteomes" id="UP001524569">
    <property type="component" value="Unassembled WGS sequence"/>
</dbReference>
<keyword evidence="3" id="KW-1185">Reference proteome</keyword>
<dbReference type="RefSeq" id="WP_256611221.1">
    <property type="nucleotide sequence ID" value="NZ_JANIBM010000013.1"/>
</dbReference>
<keyword evidence="1" id="KW-0732">Signal</keyword>
<evidence type="ECO:0000256" key="1">
    <source>
        <dbReference type="SAM" id="SignalP"/>
    </source>
</evidence>
<gene>
    <name evidence="2" type="ORF">NP603_12520</name>
</gene>
<sequence>MTFCESVKQNQLAICFLALFMSPPVYSASVTLNFLGTYDTAGNTVFGQSGIVPFNYQITYDTALDTNSQYFASGTSLGGLITTHEWYGYSSSGIISSNINFAGVSWSAGDLMNLIPAIGVSADLWFDSDISLVTPTKAWLQFNNVNGLLLLGGASANGINVSMSSTSEIRERSNFNIARGTMGITSDGVNSVPEPNIFLLYLMGIGVAALVNRKTIGLVGFQSSKNQTANSKYI</sequence>
<feature type="chain" id="PRO_5047096994" description="PEP-CTERM protein-sorting domain-containing protein" evidence="1">
    <location>
        <begin position="28"/>
        <end position="234"/>
    </location>
</feature>
<dbReference type="EMBL" id="JANIBM010000013">
    <property type="protein sequence ID" value="MCQ8181935.1"/>
    <property type="molecule type" value="Genomic_DNA"/>
</dbReference>
<reference evidence="2 3" key="1">
    <citation type="submission" date="2022-07" db="EMBL/GenBank/DDBJ databases">
        <title>Methylomonas rivi sp. nov., Methylomonas rosea sp. nov., Methylomonas aureus sp. nov. and Methylomonas subterranea sp. nov., four novel methanotrophs isolated from a freshwater creek and the deep terrestrial subsurface.</title>
        <authorList>
            <person name="Abin C."/>
            <person name="Sankaranarayanan K."/>
            <person name="Garner C."/>
            <person name="Sindelar R."/>
            <person name="Kotary K."/>
            <person name="Garner R."/>
            <person name="Barclay S."/>
            <person name="Lawson P."/>
            <person name="Krumholz L."/>
        </authorList>
    </citation>
    <scope>NUCLEOTIDE SEQUENCE [LARGE SCALE GENOMIC DNA]</scope>
    <source>
        <strain evidence="2 3">SURF-1</strain>
    </source>
</reference>
<proteinExistence type="predicted"/>
<evidence type="ECO:0008006" key="4">
    <source>
        <dbReference type="Google" id="ProtNLM"/>
    </source>
</evidence>
<feature type="signal peptide" evidence="1">
    <location>
        <begin position="1"/>
        <end position="27"/>
    </location>
</feature>
<accession>A0ABT1UI76</accession>
<evidence type="ECO:0000313" key="2">
    <source>
        <dbReference type="EMBL" id="MCQ8181935.1"/>
    </source>
</evidence>
<evidence type="ECO:0000313" key="3">
    <source>
        <dbReference type="Proteomes" id="UP001524569"/>
    </source>
</evidence>
<comment type="caution">
    <text evidence="2">The sequence shown here is derived from an EMBL/GenBank/DDBJ whole genome shotgun (WGS) entry which is preliminary data.</text>
</comment>
<organism evidence="2 3">
    <name type="scientific">Methylomonas aurea</name>
    <dbReference type="NCBI Taxonomy" id="2952224"/>
    <lineage>
        <taxon>Bacteria</taxon>
        <taxon>Pseudomonadati</taxon>
        <taxon>Pseudomonadota</taxon>
        <taxon>Gammaproteobacteria</taxon>
        <taxon>Methylococcales</taxon>
        <taxon>Methylococcaceae</taxon>
        <taxon>Methylomonas</taxon>
    </lineage>
</organism>
<name>A0ABT1UI76_9GAMM</name>
<protein>
    <recommendedName>
        <fullName evidence="4">PEP-CTERM protein-sorting domain-containing protein</fullName>
    </recommendedName>
</protein>